<dbReference type="Gene3D" id="3.40.190.10">
    <property type="entry name" value="Periplasmic binding protein-like II"/>
    <property type="match status" value="2"/>
</dbReference>
<comment type="similarity">
    <text evidence="1">Belongs to the bacterial solute-binding protein ModA family.</text>
</comment>
<comment type="caution">
    <text evidence="5">The sequence shown here is derived from an EMBL/GenBank/DDBJ whole genome shotgun (WGS) entry which is preliminary data.</text>
</comment>
<name>A0ABV8WUK8_9BACI</name>
<proteinExistence type="inferred from homology"/>
<evidence type="ECO:0000256" key="2">
    <source>
        <dbReference type="ARBA" id="ARBA00022723"/>
    </source>
</evidence>
<dbReference type="PIRSF" id="PIRSF004846">
    <property type="entry name" value="ModA"/>
    <property type="match status" value="1"/>
</dbReference>
<dbReference type="Pfam" id="PF13531">
    <property type="entry name" value="SBP_bac_11"/>
    <property type="match status" value="1"/>
</dbReference>
<feature type="chain" id="PRO_5045573821" evidence="4">
    <location>
        <begin position="20"/>
        <end position="256"/>
    </location>
</feature>
<dbReference type="InterPro" id="IPR041879">
    <property type="entry name" value="YvgL-like_PBP2"/>
</dbReference>
<accession>A0ABV8WUK8</accession>
<sequence length="256" mass="28004">MTIMLICAILVLSSLSGCTKNQQSSGETVEITVSAAASLQDALTDITTIFEKENPRIKVNYNFGGSGSLQQQISQGAPVDIFFSAADDKFKHLVNEGLIEDGQSTNLLQNELALIIPSRGQIAIAGFTDLIHADKVAIGTPESVPAGKYAKETLESLNRWDSMENKVIFAKDVRQVLTYVETNNVDAGIVYLTDALISDKVKIIATAETTMHTPIVYPVGIVKNRQSVTETEQFYSYLQSEQALQIFEKYGFKGLK</sequence>
<dbReference type="InterPro" id="IPR005950">
    <property type="entry name" value="ModA"/>
</dbReference>
<keyword evidence="6" id="KW-1185">Reference proteome</keyword>
<dbReference type="RefSeq" id="WP_390252055.1">
    <property type="nucleotide sequence ID" value="NZ_JBHSDT010000004.1"/>
</dbReference>
<evidence type="ECO:0000256" key="3">
    <source>
        <dbReference type="ARBA" id="ARBA00022729"/>
    </source>
</evidence>
<evidence type="ECO:0000313" key="6">
    <source>
        <dbReference type="Proteomes" id="UP001595882"/>
    </source>
</evidence>
<keyword evidence="3 4" id="KW-0732">Signal</keyword>
<protein>
    <submittedName>
        <fullName evidence="5">Molybdate ABC transporter substrate-binding protein</fullName>
    </submittedName>
</protein>
<dbReference type="NCBIfam" id="TIGR01256">
    <property type="entry name" value="modA"/>
    <property type="match status" value="1"/>
</dbReference>
<evidence type="ECO:0000256" key="4">
    <source>
        <dbReference type="SAM" id="SignalP"/>
    </source>
</evidence>
<dbReference type="SUPFAM" id="SSF53850">
    <property type="entry name" value="Periplasmic binding protein-like II"/>
    <property type="match status" value="1"/>
</dbReference>
<gene>
    <name evidence="5" type="primary">modA</name>
    <name evidence="5" type="ORF">ACFOY7_06650</name>
</gene>
<reference evidence="6" key="1">
    <citation type="journal article" date="2019" name="Int. J. Syst. Evol. Microbiol.">
        <title>The Global Catalogue of Microorganisms (GCM) 10K type strain sequencing project: providing services to taxonomists for standard genome sequencing and annotation.</title>
        <authorList>
            <consortium name="The Broad Institute Genomics Platform"/>
            <consortium name="The Broad Institute Genome Sequencing Center for Infectious Disease"/>
            <person name="Wu L."/>
            <person name="Ma J."/>
        </authorList>
    </citation>
    <scope>NUCLEOTIDE SEQUENCE [LARGE SCALE GENOMIC DNA]</scope>
    <source>
        <strain evidence="6">CCUG 37865</strain>
    </source>
</reference>
<feature type="signal peptide" evidence="4">
    <location>
        <begin position="1"/>
        <end position="19"/>
    </location>
</feature>
<keyword evidence="2" id="KW-0479">Metal-binding</keyword>
<dbReference type="InterPro" id="IPR050682">
    <property type="entry name" value="ModA/WtpA"/>
</dbReference>
<dbReference type="Proteomes" id="UP001595882">
    <property type="component" value="Unassembled WGS sequence"/>
</dbReference>
<dbReference type="CDD" id="cd13537">
    <property type="entry name" value="PBP2_YvgL_like"/>
    <property type="match status" value="1"/>
</dbReference>
<dbReference type="PANTHER" id="PTHR30632">
    <property type="entry name" value="MOLYBDATE-BINDING PERIPLASMIC PROTEIN"/>
    <property type="match status" value="1"/>
</dbReference>
<evidence type="ECO:0000256" key="1">
    <source>
        <dbReference type="ARBA" id="ARBA00009175"/>
    </source>
</evidence>
<dbReference type="PANTHER" id="PTHR30632:SF0">
    <property type="entry name" value="SULFATE-BINDING PROTEIN"/>
    <property type="match status" value="1"/>
</dbReference>
<dbReference type="EMBL" id="JBHSDT010000004">
    <property type="protein sequence ID" value="MFC4402748.1"/>
    <property type="molecule type" value="Genomic_DNA"/>
</dbReference>
<evidence type="ECO:0000313" key="5">
    <source>
        <dbReference type="EMBL" id="MFC4402748.1"/>
    </source>
</evidence>
<organism evidence="5 6">
    <name type="scientific">Gracilibacillus xinjiangensis</name>
    <dbReference type="NCBI Taxonomy" id="1193282"/>
    <lineage>
        <taxon>Bacteria</taxon>
        <taxon>Bacillati</taxon>
        <taxon>Bacillota</taxon>
        <taxon>Bacilli</taxon>
        <taxon>Bacillales</taxon>
        <taxon>Bacillaceae</taxon>
        <taxon>Gracilibacillus</taxon>
    </lineage>
</organism>